<feature type="compositionally biased region" description="Gly residues" evidence="1">
    <location>
        <begin position="226"/>
        <end position="245"/>
    </location>
</feature>
<evidence type="ECO:0000256" key="1">
    <source>
        <dbReference type="SAM" id="MobiDB-lite"/>
    </source>
</evidence>
<dbReference type="PROSITE" id="PS51257">
    <property type="entry name" value="PROKAR_LIPOPROTEIN"/>
    <property type="match status" value="1"/>
</dbReference>
<gene>
    <name evidence="2" type="ORF">LZC94_24150</name>
</gene>
<accession>A0ABZ2LP49</accession>
<keyword evidence="3" id="KW-1185">Reference proteome</keyword>
<evidence type="ECO:0000313" key="3">
    <source>
        <dbReference type="Proteomes" id="UP001370348"/>
    </source>
</evidence>
<dbReference type="RefSeq" id="WP_394820581.1">
    <property type="nucleotide sequence ID" value="NZ_CP089984.1"/>
</dbReference>
<evidence type="ECO:0000313" key="2">
    <source>
        <dbReference type="EMBL" id="WXB10965.1"/>
    </source>
</evidence>
<feature type="compositionally biased region" description="Basic and acidic residues" evidence="1">
    <location>
        <begin position="98"/>
        <end position="109"/>
    </location>
</feature>
<organism evidence="2 3">
    <name type="scientific">Pendulispora albinea</name>
    <dbReference type="NCBI Taxonomy" id="2741071"/>
    <lineage>
        <taxon>Bacteria</taxon>
        <taxon>Pseudomonadati</taxon>
        <taxon>Myxococcota</taxon>
        <taxon>Myxococcia</taxon>
        <taxon>Myxococcales</taxon>
        <taxon>Sorangiineae</taxon>
        <taxon>Pendulisporaceae</taxon>
        <taxon>Pendulispora</taxon>
    </lineage>
</organism>
<reference evidence="2 3" key="1">
    <citation type="submission" date="2021-12" db="EMBL/GenBank/DDBJ databases">
        <title>Discovery of the Pendulisporaceae a myxobacterial family with distinct sporulation behavior and unique specialized metabolism.</title>
        <authorList>
            <person name="Garcia R."/>
            <person name="Popoff A."/>
            <person name="Bader C.D."/>
            <person name="Loehr J."/>
            <person name="Walesch S."/>
            <person name="Walt C."/>
            <person name="Boldt J."/>
            <person name="Bunk B."/>
            <person name="Haeckl F.J.F.P.J."/>
            <person name="Gunesch A.P."/>
            <person name="Birkelbach J."/>
            <person name="Nuebel U."/>
            <person name="Pietschmann T."/>
            <person name="Bach T."/>
            <person name="Mueller R."/>
        </authorList>
    </citation>
    <scope>NUCLEOTIDE SEQUENCE [LARGE SCALE GENOMIC DNA]</scope>
    <source>
        <strain evidence="2 3">MSr11954</strain>
    </source>
</reference>
<protein>
    <submittedName>
        <fullName evidence="2">Uncharacterized protein</fullName>
    </submittedName>
</protein>
<proteinExistence type="predicted"/>
<feature type="region of interest" description="Disordered" evidence="1">
    <location>
        <begin position="26"/>
        <end position="126"/>
    </location>
</feature>
<sequence>MAMRWRHTGWLGLGIVVACSSQSIRDGVTHESGHDDDPGRHSHGAPDAAAPRGDRDASSETEAGALDGGEDAGSDLDAGAPDGGDDAGCGADAGTPDAGEHDAGERDAGASDAGPAVRLTPSNLPPDICDTPGTKDLDYPAQGSPISSPCDAVVAQGDGLPDICVYKFAKVTLAGTLRLQYGARAIAIVATDTFTITGAGGVIASGGIDYFSGCGAPDSRGTGPRLSGGGAGHTTPGAPGGGGTQSGSAYSTSGPKLVAGSYGAEGPWHPRKSSSSGGGAGGAFQMVSCTRLEVHGLLEANGGPAKTTYSSSMGGGGGGSGGTILLEAAHIFADGAQLRALGGKGGDGYYYTNEGSILVRGGQGGTGATPPQKGESGLDLARGGGGGSIGRILINLPAGTPPPTLNADPPAIFGVVETHGELPRPTTRTDTTGRR</sequence>
<feature type="compositionally biased region" description="Low complexity" evidence="1">
    <location>
        <begin position="88"/>
        <end position="97"/>
    </location>
</feature>
<name>A0ABZ2LP49_9BACT</name>
<dbReference type="Proteomes" id="UP001370348">
    <property type="component" value="Chromosome"/>
</dbReference>
<feature type="region of interest" description="Disordered" evidence="1">
    <location>
        <begin position="261"/>
        <end position="280"/>
    </location>
</feature>
<dbReference type="EMBL" id="CP089984">
    <property type="protein sequence ID" value="WXB10965.1"/>
    <property type="molecule type" value="Genomic_DNA"/>
</dbReference>
<feature type="region of interest" description="Disordered" evidence="1">
    <location>
        <begin position="219"/>
        <end position="250"/>
    </location>
</feature>
<feature type="compositionally biased region" description="Basic and acidic residues" evidence="1">
    <location>
        <begin position="27"/>
        <end position="40"/>
    </location>
</feature>